<evidence type="ECO:0000313" key="5">
    <source>
        <dbReference type="EMBL" id="ENV33211.1"/>
    </source>
</evidence>
<dbReference type="RefSeq" id="WP_004865183.1">
    <property type="nucleotide sequence ID" value="NZ_ASYY01000067.1"/>
</dbReference>
<comment type="caution">
    <text evidence="5">The sequence shown here is derived from an EMBL/GenBank/DDBJ whole genome shotgun (WGS) entry which is preliminary data.</text>
</comment>
<dbReference type="PROSITE" id="PS01124">
    <property type="entry name" value="HTH_ARAC_FAMILY_2"/>
    <property type="match status" value="1"/>
</dbReference>
<keyword evidence="3" id="KW-0804">Transcription</keyword>
<dbReference type="AlphaFoldDB" id="N8Y996"/>
<protein>
    <recommendedName>
        <fullName evidence="4">HTH araC/xylS-type domain-containing protein</fullName>
    </recommendedName>
</protein>
<dbReference type="eggNOG" id="COG2207">
    <property type="taxonomic scope" value="Bacteria"/>
</dbReference>
<dbReference type="PANTHER" id="PTHR43280">
    <property type="entry name" value="ARAC-FAMILY TRANSCRIPTIONAL REGULATOR"/>
    <property type="match status" value="1"/>
</dbReference>
<keyword evidence="2" id="KW-0238">DNA-binding</keyword>
<dbReference type="GO" id="GO:0003700">
    <property type="term" value="F:DNA-binding transcription factor activity"/>
    <property type="evidence" value="ECO:0007669"/>
    <property type="project" value="InterPro"/>
</dbReference>
<keyword evidence="6" id="KW-1185">Reference proteome</keyword>
<evidence type="ECO:0000256" key="2">
    <source>
        <dbReference type="ARBA" id="ARBA00023125"/>
    </source>
</evidence>
<evidence type="ECO:0000256" key="3">
    <source>
        <dbReference type="ARBA" id="ARBA00023163"/>
    </source>
</evidence>
<dbReference type="EMBL" id="APPN01000070">
    <property type="protein sequence ID" value="ENV33211.1"/>
    <property type="molecule type" value="Genomic_DNA"/>
</dbReference>
<organism evidence="5 6">
    <name type="scientific">Acinetobacter gerneri DSM 14967 = CIP 107464 = MTCC 9824</name>
    <dbReference type="NCBI Taxonomy" id="1120926"/>
    <lineage>
        <taxon>Bacteria</taxon>
        <taxon>Pseudomonadati</taxon>
        <taxon>Pseudomonadota</taxon>
        <taxon>Gammaproteobacteria</taxon>
        <taxon>Moraxellales</taxon>
        <taxon>Moraxellaceae</taxon>
        <taxon>Acinetobacter</taxon>
    </lineage>
</organism>
<dbReference type="GeneID" id="84209895"/>
<dbReference type="InterPro" id="IPR009057">
    <property type="entry name" value="Homeodomain-like_sf"/>
</dbReference>
<dbReference type="InterPro" id="IPR018060">
    <property type="entry name" value="HTH_AraC"/>
</dbReference>
<accession>N8Y996</accession>
<dbReference type="GO" id="GO:0043565">
    <property type="term" value="F:sequence-specific DNA binding"/>
    <property type="evidence" value="ECO:0007669"/>
    <property type="project" value="InterPro"/>
</dbReference>
<evidence type="ECO:0000256" key="1">
    <source>
        <dbReference type="ARBA" id="ARBA00023015"/>
    </source>
</evidence>
<proteinExistence type="predicted"/>
<name>N8Y996_9GAMM</name>
<evidence type="ECO:0000259" key="4">
    <source>
        <dbReference type="PROSITE" id="PS01124"/>
    </source>
</evidence>
<gene>
    <name evidence="5" type="ORF">F960_02577</name>
</gene>
<sequence>MKDMIQNESLLLKSEGQNAFEAISTNPNAHLIECIFHEGRPLFAIWETENAKVIEPFLEEICLSYHISGSIRVRNNVIGQNNVKFNSISIYGKHGYEWNIYNKLIYAQIYFWDDLLQLTNIEKPISYELNHLHGIRDNWIDGLFRMILSYQDIEQKKQFILKMYHDCFQHIHQQYLTQSNAVKQNQIGGITSFQVGKLQQYIDENYSKNINIDDFCQEMNWSRSHLFREFKKTFGTTPYNFLVHKRIDMAKKLLLQGLNITQVCLKTGIENPSKLNYFFNKYVGMSPKLFIEIYLKNSCKLIPQDLDNKIE</sequence>
<dbReference type="Proteomes" id="UP000013117">
    <property type="component" value="Unassembled WGS sequence"/>
</dbReference>
<dbReference type="PANTHER" id="PTHR43280:SF2">
    <property type="entry name" value="HTH-TYPE TRANSCRIPTIONAL REGULATOR EXSA"/>
    <property type="match status" value="1"/>
</dbReference>
<keyword evidence="1" id="KW-0805">Transcription regulation</keyword>
<dbReference type="STRING" id="202952.GCA_000747725_02173"/>
<feature type="domain" description="HTH araC/xylS-type" evidence="4">
    <location>
        <begin position="196"/>
        <end position="293"/>
    </location>
</feature>
<dbReference type="SUPFAM" id="SSF46689">
    <property type="entry name" value="Homeodomain-like"/>
    <property type="match status" value="2"/>
</dbReference>
<reference evidence="5 6" key="1">
    <citation type="submission" date="2013-02" db="EMBL/GenBank/DDBJ databases">
        <title>The Genome Sequence of Acinetobacter gerneri CIP 107464.</title>
        <authorList>
            <consortium name="The Broad Institute Genome Sequencing Platform"/>
            <consortium name="The Broad Institute Genome Sequencing Center for Infectious Disease"/>
            <person name="Cerqueira G."/>
            <person name="Feldgarden M."/>
            <person name="Courvalin P."/>
            <person name="Perichon B."/>
            <person name="Grillot-Courvalin C."/>
            <person name="Clermont D."/>
            <person name="Rocha E."/>
            <person name="Yoon E.-J."/>
            <person name="Nemec A."/>
            <person name="Walker B."/>
            <person name="Young S.K."/>
            <person name="Zeng Q."/>
            <person name="Gargeya S."/>
            <person name="Fitzgerald M."/>
            <person name="Haas B."/>
            <person name="Abouelleil A."/>
            <person name="Alvarado L."/>
            <person name="Arachchi H.M."/>
            <person name="Berlin A.M."/>
            <person name="Chapman S.B."/>
            <person name="Dewar J."/>
            <person name="Goldberg J."/>
            <person name="Griggs A."/>
            <person name="Gujja S."/>
            <person name="Hansen M."/>
            <person name="Howarth C."/>
            <person name="Imamovic A."/>
            <person name="Larimer J."/>
            <person name="McCowan C."/>
            <person name="Murphy C."/>
            <person name="Neiman D."/>
            <person name="Pearson M."/>
            <person name="Priest M."/>
            <person name="Roberts A."/>
            <person name="Saif S."/>
            <person name="Shea T."/>
            <person name="Sisk P."/>
            <person name="Sykes S."/>
            <person name="Wortman J."/>
            <person name="Nusbaum C."/>
            <person name="Birren B."/>
        </authorList>
    </citation>
    <scope>NUCLEOTIDE SEQUENCE [LARGE SCALE GENOMIC DNA]</scope>
    <source>
        <strain evidence="5 6">CIP 107464</strain>
    </source>
</reference>
<dbReference type="PATRIC" id="fig|1120926.3.peg.2493"/>
<dbReference type="HOGENOM" id="CLU_893189_0_0_6"/>
<dbReference type="PROSITE" id="PS00041">
    <property type="entry name" value="HTH_ARAC_FAMILY_1"/>
    <property type="match status" value="1"/>
</dbReference>
<dbReference type="OrthoDB" id="9803764at2"/>
<dbReference type="InterPro" id="IPR018062">
    <property type="entry name" value="HTH_AraC-typ_CS"/>
</dbReference>
<dbReference type="Pfam" id="PF12833">
    <property type="entry name" value="HTH_18"/>
    <property type="match status" value="1"/>
</dbReference>
<dbReference type="Gene3D" id="1.10.10.60">
    <property type="entry name" value="Homeodomain-like"/>
    <property type="match status" value="2"/>
</dbReference>
<dbReference type="SMART" id="SM00342">
    <property type="entry name" value="HTH_ARAC"/>
    <property type="match status" value="1"/>
</dbReference>
<evidence type="ECO:0000313" key="6">
    <source>
        <dbReference type="Proteomes" id="UP000013117"/>
    </source>
</evidence>